<protein>
    <recommendedName>
        <fullName evidence="6">Serine-threonine/tyrosine-protein kinase catalytic domain-containing protein</fullName>
    </recommendedName>
</protein>
<dbReference type="GO" id="GO:0005524">
    <property type="term" value="F:ATP binding"/>
    <property type="evidence" value="ECO:0007669"/>
    <property type="project" value="UniProtKB-KW"/>
</dbReference>
<sequence>MLGSNGSDVIARLVCGVVLKEAWPRRYDQRADVFSYGIILCEMIVRLEADPDVLPRTADFGVDRLALRRLCPDDCPPAFLRLALACCQVEPAARPTFQSIVEQLEAMLAGDVDTDSPASDATDDSIGSVQAIWARSRGTQQL</sequence>
<reference evidence="7 8" key="1">
    <citation type="journal article" date="2023" name="Arcadia Sci">
        <title>De novo assembly of a long-read Amblyomma americanum tick genome.</title>
        <authorList>
            <person name="Chou S."/>
            <person name="Poskanzer K.E."/>
            <person name="Rollins M."/>
            <person name="Thuy-Boun P.S."/>
        </authorList>
    </citation>
    <scope>NUCLEOTIDE SEQUENCE [LARGE SCALE GENOMIC DNA]</scope>
    <source>
        <strain evidence="7">F_SG_1</strain>
        <tissue evidence="7">Salivary glands</tissue>
    </source>
</reference>
<keyword evidence="2" id="KW-0808">Transferase</keyword>
<dbReference type="PANTHER" id="PTHR46485">
    <property type="entry name" value="LIM DOMAIN KINASE 1"/>
    <property type="match status" value="1"/>
</dbReference>
<organism evidence="7 8">
    <name type="scientific">Amblyomma americanum</name>
    <name type="common">Lone star tick</name>
    <dbReference type="NCBI Taxonomy" id="6943"/>
    <lineage>
        <taxon>Eukaryota</taxon>
        <taxon>Metazoa</taxon>
        <taxon>Ecdysozoa</taxon>
        <taxon>Arthropoda</taxon>
        <taxon>Chelicerata</taxon>
        <taxon>Arachnida</taxon>
        <taxon>Acari</taxon>
        <taxon>Parasitiformes</taxon>
        <taxon>Ixodida</taxon>
        <taxon>Ixodoidea</taxon>
        <taxon>Ixodidae</taxon>
        <taxon>Amblyomminae</taxon>
        <taxon>Amblyomma</taxon>
    </lineage>
</organism>
<dbReference type="SUPFAM" id="SSF56112">
    <property type="entry name" value="Protein kinase-like (PK-like)"/>
    <property type="match status" value="1"/>
</dbReference>
<evidence type="ECO:0000256" key="5">
    <source>
        <dbReference type="ARBA" id="ARBA00022840"/>
    </source>
</evidence>
<dbReference type="Gene3D" id="1.10.510.10">
    <property type="entry name" value="Transferase(Phosphotransferase) domain 1"/>
    <property type="match status" value="1"/>
</dbReference>
<dbReference type="EMBL" id="JARKHS020018520">
    <property type="protein sequence ID" value="KAK8772289.1"/>
    <property type="molecule type" value="Genomic_DNA"/>
</dbReference>
<evidence type="ECO:0000259" key="6">
    <source>
        <dbReference type="Pfam" id="PF07714"/>
    </source>
</evidence>
<dbReference type="GO" id="GO:0005634">
    <property type="term" value="C:nucleus"/>
    <property type="evidence" value="ECO:0007669"/>
    <property type="project" value="TreeGrafter"/>
</dbReference>
<dbReference type="InterPro" id="IPR050940">
    <property type="entry name" value="Actin_reg-Ser/Thr_kinase"/>
</dbReference>
<keyword evidence="5" id="KW-0067">ATP-binding</keyword>
<evidence type="ECO:0000313" key="7">
    <source>
        <dbReference type="EMBL" id="KAK8772289.1"/>
    </source>
</evidence>
<evidence type="ECO:0000256" key="3">
    <source>
        <dbReference type="ARBA" id="ARBA00022741"/>
    </source>
</evidence>
<dbReference type="Pfam" id="PF07714">
    <property type="entry name" value="PK_Tyr_Ser-Thr"/>
    <property type="match status" value="1"/>
</dbReference>
<evidence type="ECO:0000256" key="2">
    <source>
        <dbReference type="ARBA" id="ARBA00022679"/>
    </source>
</evidence>
<dbReference type="PANTHER" id="PTHR46485:SF5">
    <property type="entry name" value="CENTER DIVIDER, ISOFORM A"/>
    <property type="match status" value="1"/>
</dbReference>
<feature type="domain" description="Serine-threonine/tyrosine-protein kinase catalytic" evidence="6">
    <location>
        <begin position="25"/>
        <end position="104"/>
    </location>
</feature>
<dbReference type="GO" id="GO:0004674">
    <property type="term" value="F:protein serine/threonine kinase activity"/>
    <property type="evidence" value="ECO:0007669"/>
    <property type="project" value="UniProtKB-KW"/>
</dbReference>
<dbReference type="GO" id="GO:0030036">
    <property type="term" value="P:actin cytoskeleton organization"/>
    <property type="evidence" value="ECO:0007669"/>
    <property type="project" value="TreeGrafter"/>
</dbReference>
<dbReference type="InterPro" id="IPR001245">
    <property type="entry name" value="Ser-Thr/Tyr_kinase_cat_dom"/>
</dbReference>
<keyword evidence="1" id="KW-0723">Serine/threonine-protein kinase</keyword>
<keyword evidence="4" id="KW-0418">Kinase</keyword>
<keyword evidence="8" id="KW-1185">Reference proteome</keyword>
<evidence type="ECO:0000313" key="8">
    <source>
        <dbReference type="Proteomes" id="UP001321473"/>
    </source>
</evidence>
<comment type="caution">
    <text evidence="7">The sequence shown here is derived from an EMBL/GenBank/DDBJ whole genome shotgun (WGS) entry which is preliminary data.</text>
</comment>
<dbReference type="GO" id="GO:0005737">
    <property type="term" value="C:cytoplasm"/>
    <property type="evidence" value="ECO:0007669"/>
    <property type="project" value="TreeGrafter"/>
</dbReference>
<gene>
    <name evidence="7" type="ORF">V5799_024467</name>
</gene>
<dbReference type="Proteomes" id="UP001321473">
    <property type="component" value="Unassembled WGS sequence"/>
</dbReference>
<evidence type="ECO:0000256" key="4">
    <source>
        <dbReference type="ARBA" id="ARBA00022777"/>
    </source>
</evidence>
<name>A0AAQ4EC00_AMBAM</name>
<dbReference type="InterPro" id="IPR011009">
    <property type="entry name" value="Kinase-like_dom_sf"/>
</dbReference>
<dbReference type="AlphaFoldDB" id="A0AAQ4EC00"/>
<keyword evidence="3" id="KW-0547">Nucleotide-binding</keyword>
<accession>A0AAQ4EC00</accession>
<proteinExistence type="predicted"/>
<evidence type="ECO:0000256" key="1">
    <source>
        <dbReference type="ARBA" id="ARBA00022527"/>
    </source>
</evidence>